<keyword evidence="11" id="KW-1133">Transmembrane helix</keyword>
<dbReference type="UniPathway" id="UPA00261">
    <property type="reaction ID" value="UER00374"/>
</dbReference>
<dbReference type="InterPro" id="IPR016161">
    <property type="entry name" value="Ald_DH/histidinol_DH"/>
</dbReference>
<dbReference type="Proteomes" id="UP000322873">
    <property type="component" value="Unassembled WGS sequence"/>
</dbReference>
<dbReference type="PROSITE" id="PS00687">
    <property type="entry name" value="ALDEHYDE_DEHYDR_GLU"/>
    <property type="match status" value="1"/>
</dbReference>
<protein>
    <recommendedName>
        <fullName evidence="7">L-glutamate gamma-semialdehyde dehydrogenase</fullName>
        <ecNumber evidence="3">1.2.1.88</ecNumber>
    </recommendedName>
    <alternativeName>
        <fullName evidence="7">L-glutamate gamma-semialdehyde dehydrogenase</fullName>
    </alternativeName>
</protein>
<feature type="transmembrane region" description="Helical" evidence="11">
    <location>
        <begin position="714"/>
        <end position="733"/>
    </location>
</feature>
<evidence type="ECO:0000256" key="1">
    <source>
        <dbReference type="ARBA" id="ARBA00004786"/>
    </source>
</evidence>
<dbReference type="InterPro" id="IPR029510">
    <property type="entry name" value="Ald_DH_CS_GLU"/>
</dbReference>
<dbReference type="PANTHER" id="PTHR42862:SF1">
    <property type="entry name" value="DELTA-1-PYRROLINE-5-CARBOXYLATE DEHYDROGENASE 2, ISOFORM A-RELATED"/>
    <property type="match status" value="1"/>
</dbReference>
<dbReference type="GO" id="GO:0010133">
    <property type="term" value="P:L-proline catabolic process to L-glutamate"/>
    <property type="evidence" value="ECO:0007669"/>
    <property type="project" value="UniProtKB-UniPathway"/>
</dbReference>
<dbReference type="GO" id="GO:0005759">
    <property type="term" value="C:mitochondrial matrix"/>
    <property type="evidence" value="ECO:0007669"/>
    <property type="project" value="TreeGrafter"/>
</dbReference>
<dbReference type="SUPFAM" id="SSF103473">
    <property type="entry name" value="MFS general substrate transporter"/>
    <property type="match status" value="1"/>
</dbReference>
<dbReference type="CDD" id="cd07123">
    <property type="entry name" value="ALDH_F4-17_P5CDH"/>
    <property type="match status" value="1"/>
</dbReference>
<keyword evidence="4 10" id="KW-0560">Oxidoreductase</keyword>
<dbReference type="NCBIfam" id="TIGR01236">
    <property type="entry name" value="D1pyr5carbox1"/>
    <property type="match status" value="1"/>
</dbReference>
<dbReference type="InterPro" id="IPR015590">
    <property type="entry name" value="Aldehyde_DH_dom"/>
</dbReference>
<keyword evidence="11" id="KW-0472">Membrane</keyword>
<evidence type="ECO:0000256" key="11">
    <source>
        <dbReference type="SAM" id="Phobius"/>
    </source>
</evidence>
<dbReference type="InterPro" id="IPR016162">
    <property type="entry name" value="Ald_DH_N"/>
</dbReference>
<dbReference type="Gene3D" id="1.20.1250.20">
    <property type="entry name" value="MFS general substrate transporter like domains"/>
    <property type="match status" value="1"/>
</dbReference>
<reference evidence="13 14" key="1">
    <citation type="submission" date="2019-06" db="EMBL/GenBank/DDBJ databases">
        <title>Genome Sequence of the Brown Rot Fungal Pathogen Monilinia fructicola.</title>
        <authorList>
            <person name="De Miccolis Angelini R.M."/>
            <person name="Landi L."/>
            <person name="Abate D."/>
            <person name="Pollastro S."/>
            <person name="Romanazzi G."/>
            <person name="Faretra F."/>
        </authorList>
    </citation>
    <scope>NUCLEOTIDE SEQUENCE [LARGE SCALE GENOMIC DNA]</scope>
    <source>
        <strain evidence="13 14">Mfrc123</strain>
    </source>
</reference>
<evidence type="ECO:0000313" key="13">
    <source>
        <dbReference type="EMBL" id="KAA8567472.1"/>
    </source>
</evidence>
<dbReference type="PROSITE" id="PS50097">
    <property type="entry name" value="BTB"/>
    <property type="match status" value="1"/>
</dbReference>
<keyword evidence="6" id="KW-0642">Proline metabolism</keyword>
<dbReference type="VEuPathDB" id="FungiDB:MFRU_040g00240"/>
<feature type="transmembrane region" description="Helical" evidence="11">
    <location>
        <begin position="511"/>
        <end position="535"/>
    </location>
</feature>
<evidence type="ECO:0000256" key="10">
    <source>
        <dbReference type="RuleBase" id="RU003345"/>
    </source>
</evidence>
<keyword evidence="14" id="KW-1185">Reference proteome</keyword>
<feature type="transmembrane region" description="Helical" evidence="11">
    <location>
        <begin position="569"/>
        <end position="589"/>
    </location>
</feature>
<dbReference type="CDD" id="cd18186">
    <property type="entry name" value="BTB_POZ_ZBTB_KLHL-like"/>
    <property type="match status" value="1"/>
</dbReference>
<dbReference type="InterPro" id="IPR011333">
    <property type="entry name" value="SKP1/BTB/POZ_sf"/>
</dbReference>
<evidence type="ECO:0000256" key="6">
    <source>
        <dbReference type="ARBA" id="ARBA00023062"/>
    </source>
</evidence>
<dbReference type="SUPFAM" id="SSF54695">
    <property type="entry name" value="POZ domain"/>
    <property type="match status" value="1"/>
</dbReference>
<dbReference type="InterPro" id="IPR036259">
    <property type="entry name" value="MFS_trans_sf"/>
</dbReference>
<evidence type="ECO:0000259" key="12">
    <source>
        <dbReference type="PROSITE" id="PS50097"/>
    </source>
</evidence>
<dbReference type="PANTHER" id="PTHR42862">
    <property type="entry name" value="DELTA-1-PYRROLINE-5-CARBOXYLATE DEHYDROGENASE 1, ISOFORM A-RELATED"/>
    <property type="match status" value="1"/>
</dbReference>
<comment type="caution">
    <text evidence="13">The sequence shown here is derived from an EMBL/GenBank/DDBJ whole genome shotgun (WGS) entry which is preliminary data.</text>
</comment>
<dbReference type="EMBL" id="VICG01000011">
    <property type="protein sequence ID" value="KAA8567472.1"/>
    <property type="molecule type" value="Genomic_DNA"/>
</dbReference>
<dbReference type="GO" id="GO:0003842">
    <property type="term" value="F:L-glutamate gamma-semialdehyde dehydrogenase activity"/>
    <property type="evidence" value="ECO:0007669"/>
    <property type="project" value="UniProtKB-EC"/>
</dbReference>
<name>A0A5M9JI33_MONFR</name>
<keyword evidence="5" id="KW-0520">NAD</keyword>
<dbReference type="InterPro" id="IPR000210">
    <property type="entry name" value="BTB/POZ_dom"/>
</dbReference>
<accession>A0A5M9JI33</accession>
<comment type="pathway">
    <text evidence="1">Amino-acid degradation; L-proline degradation into L-glutamate; L-glutamate from L-proline: step 2/2.</text>
</comment>
<evidence type="ECO:0000256" key="5">
    <source>
        <dbReference type="ARBA" id="ARBA00023027"/>
    </source>
</evidence>
<evidence type="ECO:0000256" key="4">
    <source>
        <dbReference type="ARBA" id="ARBA00023002"/>
    </source>
</evidence>
<feature type="domain" description="BTB" evidence="12">
    <location>
        <begin position="127"/>
        <end position="188"/>
    </location>
</feature>
<evidence type="ECO:0000256" key="3">
    <source>
        <dbReference type="ARBA" id="ARBA00012884"/>
    </source>
</evidence>
<feature type="transmembrane region" description="Helical" evidence="11">
    <location>
        <begin position="659"/>
        <end position="678"/>
    </location>
</feature>
<evidence type="ECO:0000256" key="8">
    <source>
        <dbReference type="ARBA" id="ARBA00048142"/>
    </source>
</evidence>
<gene>
    <name evidence="13" type="ORF">EYC84_010484</name>
</gene>
<sequence length="1394" mass="152935">MAAAPASRIDGRIDGPDFITRPSRSHFFRDPANLSFCVSISITSSPSLPNIQYSFRHSLNHPFRFLSRLFFSNIHHAIMFKRSQRSNDRVEKNIKLKKSYKDPAKLSKLQKSFDQGSPVASLTSPIVTFTVGKEGRLFAAHEDVLSLSPYFATAIRGQFFEAQSKRISLPDEEPEIFSCVLEYLYKGDYYPRLIHNKRRNSWELEDADHSPNPENSGGRGSVEATSYISSVGEHLLKDTVIYCTAEKYGLEELKRVALRKQGLQSGIEVATILRSARYAYDNTPDTDSRLRAHYLALIIRCRKTFKRSGTMQTEMESGGKLFFDLFVALCNHVDDIVEIGSAPFSFSKFQLPQNSLKGCITHVRYFGTALIVFEVDTTSPSNLETIQEIFAMLAPNHSASIYEVVKPLAISLPHCYFQRKETRIFLFLAFCTTSLSTLTNCSTYSMGMLLAAFGIEKETVWMEPLVGATSSHHSFLISVAMHGDSVALVWMRQPRPSSRQDNKTFGHLNVLLALFSRVWGPPWVLLVVSFGLAALGQAYQDAQANTVGCLVGPLAVTGVASVKPDHWTWSYGALAGVAGLNVALVIWAFGGALSKIGQGDLETEPSAEVQSEEQGDVGDARGRQCLFFFFHLGSSVTIGGWLVTYLLTLSPNSDFQASSIGYLPTLFYTGIALGRLLLIEPTHRFGEKRMLLIYSALCIILQIVNWRISSLIGSVVIVCTMGFLLGPFFPAAISQAKLLLPSRIITPALSLIFVVAQAGRNDISGYYGDCIPSHSSFSFFVSLARTLQSSIMLARNIKSSRSFQTINRCSLIASYKCEASLRIPRTSAVGSTIATSTENRCNMATIASFKIPRVVNEPNHHYAKGSAQRDGLYKALERLESKAPLEVPLVIGGKEIKTSSISHQLNPADHSSKVASYSNASPSDVSSAIDAALAAKPEWESLPFADRAAIFLKAADLISGKYRYEIMAATMLGQGKNAWQAEIDSAAELADFLRFNVQYAEELYAQQPEHHSPGVWNRLEYRPLEGFVYAVTPFNFTAIAGNLPGAPALMGNVVVWKPSDSAIASNWLLYNILLEAGLPKNVIQFVPGNPVEVTKVVLEHKQLAALHYTGSTAVFRKLYGSIANGVAEGRYQGYPRIVGETGGKNFHLIHSSADVENAALNTVRGAFEYQGQKCSATSRAYVPKSIWPQFKEKLIEETSKLSIGSPKDPKNFIGPVIHEPSFKKLSGVIDSAKSDSELKLLVGGKHDNSTGYYIHPTIYQTTNPRHALLSTELFGPVLTVYVYDDSTAPAEAFESVCKLVDTTSEYGLTGAVFATDRAAIRYAEEALRNSAGNFYVNCKSTGAVVGQQPFGGARASGTNDKAGSMNLLGRFVSVRALKEEFVAIGSVEYPSNEV</sequence>
<dbReference type="InterPro" id="IPR050485">
    <property type="entry name" value="Proline_metab_enzyme"/>
</dbReference>
<dbReference type="InterPro" id="IPR016163">
    <property type="entry name" value="Ald_DH_C"/>
</dbReference>
<dbReference type="Gene3D" id="3.40.309.10">
    <property type="entry name" value="Aldehyde Dehydrogenase, Chain A, domain 2"/>
    <property type="match status" value="1"/>
</dbReference>
<dbReference type="InterPro" id="IPR005931">
    <property type="entry name" value="P5CDH/ALDH4A1"/>
</dbReference>
<comment type="similarity">
    <text evidence="2 10">Belongs to the aldehyde dehydrogenase family.</text>
</comment>
<feature type="transmembrane region" description="Helical" evidence="11">
    <location>
        <begin position="626"/>
        <end position="647"/>
    </location>
</feature>
<dbReference type="FunFam" id="3.40.605.10:FF:000006">
    <property type="entry name" value="1-pyrroline-5-carboxylate dehydrogenase"/>
    <property type="match status" value="1"/>
</dbReference>
<keyword evidence="11" id="KW-0812">Transmembrane</keyword>
<dbReference type="EC" id="1.2.1.88" evidence="3"/>
<evidence type="ECO:0000256" key="9">
    <source>
        <dbReference type="PROSITE-ProRule" id="PRU10007"/>
    </source>
</evidence>
<dbReference type="VEuPathDB" id="FungiDB:MFRU_040g00230"/>
<dbReference type="SUPFAM" id="SSF53720">
    <property type="entry name" value="ALDH-like"/>
    <property type="match status" value="1"/>
</dbReference>
<dbReference type="Pfam" id="PF00651">
    <property type="entry name" value="BTB"/>
    <property type="match status" value="1"/>
</dbReference>
<evidence type="ECO:0000313" key="14">
    <source>
        <dbReference type="Proteomes" id="UP000322873"/>
    </source>
</evidence>
<dbReference type="Gene3D" id="3.30.710.10">
    <property type="entry name" value="Potassium Channel Kv1.1, Chain A"/>
    <property type="match status" value="1"/>
</dbReference>
<organism evidence="13 14">
    <name type="scientific">Monilinia fructicola</name>
    <name type="common">Brown rot fungus</name>
    <name type="synonym">Ciboria fructicola</name>
    <dbReference type="NCBI Taxonomy" id="38448"/>
    <lineage>
        <taxon>Eukaryota</taxon>
        <taxon>Fungi</taxon>
        <taxon>Dikarya</taxon>
        <taxon>Ascomycota</taxon>
        <taxon>Pezizomycotina</taxon>
        <taxon>Leotiomycetes</taxon>
        <taxon>Helotiales</taxon>
        <taxon>Sclerotiniaceae</taxon>
        <taxon>Monilinia</taxon>
    </lineage>
</organism>
<comment type="catalytic activity">
    <reaction evidence="8">
        <text>L-glutamate 5-semialdehyde + NAD(+) + H2O = L-glutamate + NADH + 2 H(+)</text>
        <dbReference type="Rhea" id="RHEA:30235"/>
        <dbReference type="ChEBI" id="CHEBI:15377"/>
        <dbReference type="ChEBI" id="CHEBI:15378"/>
        <dbReference type="ChEBI" id="CHEBI:29985"/>
        <dbReference type="ChEBI" id="CHEBI:57540"/>
        <dbReference type="ChEBI" id="CHEBI:57945"/>
        <dbReference type="ChEBI" id="CHEBI:58066"/>
        <dbReference type="EC" id="1.2.1.88"/>
    </reaction>
</comment>
<dbReference type="Pfam" id="PF00171">
    <property type="entry name" value="Aldedh"/>
    <property type="match status" value="1"/>
</dbReference>
<proteinExistence type="inferred from homology"/>
<dbReference type="FunFam" id="3.40.309.10:FF:000005">
    <property type="entry name" value="1-pyrroline-5-carboxylate dehydrogenase 1"/>
    <property type="match status" value="1"/>
</dbReference>
<feature type="active site" evidence="9">
    <location>
        <position position="1140"/>
    </location>
</feature>
<evidence type="ECO:0000256" key="7">
    <source>
        <dbReference type="ARBA" id="ARBA00032259"/>
    </source>
</evidence>
<dbReference type="InterPro" id="IPR016160">
    <property type="entry name" value="Ald_DH_CS_CYS"/>
</dbReference>
<dbReference type="PROSITE" id="PS00070">
    <property type="entry name" value="ALDEHYDE_DEHYDR_CYS"/>
    <property type="match status" value="1"/>
</dbReference>
<dbReference type="Gene3D" id="3.40.605.10">
    <property type="entry name" value="Aldehyde Dehydrogenase, Chain A, domain 1"/>
    <property type="match status" value="1"/>
</dbReference>
<dbReference type="VEuPathDB" id="FungiDB:MFRU_040g00250"/>
<evidence type="ECO:0000256" key="2">
    <source>
        <dbReference type="ARBA" id="ARBA00009986"/>
    </source>
</evidence>